<dbReference type="SUPFAM" id="SSF55073">
    <property type="entry name" value="Nucleotide cyclase"/>
    <property type="match status" value="1"/>
</dbReference>
<organism evidence="5 6">
    <name type="scientific">Actinopolyspora erythraea</name>
    <dbReference type="NCBI Taxonomy" id="414996"/>
    <lineage>
        <taxon>Bacteria</taxon>
        <taxon>Bacillati</taxon>
        <taxon>Actinomycetota</taxon>
        <taxon>Actinomycetes</taxon>
        <taxon>Actinopolysporales</taxon>
        <taxon>Actinopolysporaceae</taxon>
        <taxon>Actinopolyspora</taxon>
    </lineage>
</organism>
<feature type="domain" description="PAC" evidence="2">
    <location>
        <begin position="239"/>
        <end position="291"/>
    </location>
</feature>
<dbReference type="SMART" id="SM00052">
    <property type="entry name" value="EAL"/>
    <property type="match status" value="1"/>
</dbReference>
<dbReference type="InterPro" id="IPR043128">
    <property type="entry name" value="Rev_trsase/Diguanyl_cyclase"/>
</dbReference>
<evidence type="ECO:0000259" key="1">
    <source>
        <dbReference type="PROSITE" id="PS50112"/>
    </source>
</evidence>
<evidence type="ECO:0000259" key="3">
    <source>
        <dbReference type="PROSITE" id="PS50883"/>
    </source>
</evidence>
<dbReference type="InterPro" id="IPR035965">
    <property type="entry name" value="PAS-like_dom_sf"/>
</dbReference>
<dbReference type="InterPro" id="IPR000160">
    <property type="entry name" value="GGDEF_dom"/>
</dbReference>
<dbReference type="NCBIfam" id="TIGR00229">
    <property type="entry name" value="sensory_box"/>
    <property type="match status" value="1"/>
</dbReference>
<accession>A0ABR4X5P7</accession>
<gene>
    <name evidence="5" type="ORF">IL38_08365</name>
</gene>
<dbReference type="RefSeq" id="WP_052428001.1">
    <property type="nucleotide sequence ID" value="NZ_CP022752.1"/>
</dbReference>
<proteinExistence type="predicted"/>
<dbReference type="SUPFAM" id="SSF141868">
    <property type="entry name" value="EAL domain-like"/>
    <property type="match status" value="1"/>
</dbReference>
<dbReference type="CDD" id="cd01949">
    <property type="entry name" value="GGDEF"/>
    <property type="match status" value="1"/>
</dbReference>
<dbReference type="SMART" id="SM00267">
    <property type="entry name" value="GGDEF"/>
    <property type="match status" value="1"/>
</dbReference>
<evidence type="ECO:0000313" key="6">
    <source>
        <dbReference type="Proteomes" id="UP000029737"/>
    </source>
</evidence>
<feature type="domain" description="PAS" evidence="1">
    <location>
        <begin position="165"/>
        <end position="235"/>
    </location>
</feature>
<dbReference type="Gene3D" id="3.20.20.450">
    <property type="entry name" value="EAL domain"/>
    <property type="match status" value="1"/>
</dbReference>
<name>A0ABR4X5P7_9ACTN</name>
<dbReference type="InterPro" id="IPR029787">
    <property type="entry name" value="Nucleotide_cyclase"/>
</dbReference>
<evidence type="ECO:0000259" key="4">
    <source>
        <dbReference type="PROSITE" id="PS50887"/>
    </source>
</evidence>
<dbReference type="Proteomes" id="UP000029737">
    <property type="component" value="Unassembled WGS sequence"/>
</dbReference>
<dbReference type="PROSITE" id="PS50887">
    <property type="entry name" value="GGDEF"/>
    <property type="match status" value="1"/>
</dbReference>
<dbReference type="InterPro" id="IPR013767">
    <property type="entry name" value="PAS_fold"/>
</dbReference>
<evidence type="ECO:0000259" key="2">
    <source>
        <dbReference type="PROSITE" id="PS50113"/>
    </source>
</evidence>
<dbReference type="Pfam" id="PF00989">
    <property type="entry name" value="PAS"/>
    <property type="match status" value="1"/>
</dbReference>
<dbReference type="InterPro" id="IPR035919">
    <property type="entry name" value="EAL_sf"/>
</dbReference>
<dbReference type="PROSITE" id="PS50113">
    <property type="entry name" value="PAC"/>
    <property type="match status" value="1"/>
</dbReference>
<dbReference type="Pfam" id="PF00990">
    <property type="entry name" value="GGDEF"/>
    <property type="match status" value="1"/>
</dbReference>
<dbReference type="NCBIfam" id="TIGR00254">
    <property type="entry name" value="GGDEF"/>
    <property type="match status" value="1"/>
</dbReference>
<dbReference type="Gene3D" id="3.30.450.20">
    <property type="entry name" value="PAS domain"/>
    <property type="match status" value="1"/>
</dbReference>
<keyword evidence="6" id="KW-1185">Reference proteome</keyword>
<dbReference type="CDD" id="cd01948">
    <property type="entry name" value="EAL"/>
    <property type="match status" value="1"/>
</dbReference>
<dbReference type="PROSITE" id="PS50883">
    <property type="entry name" value="EAL"/>
    <property type="match status" value="1"/>
</dbReference>
<feature type="domain" description="GGDEF" evidence="4">
    <location>
        <begin position="322"/>
        <end position="456"/>
    </location>
</feature>
<dbReference type="InterPro" id="IPR000700">
    <property type="entry name" value="PAS-assoc_C"/>
</dbReference>
<dbReference type="CDD" id="cd00130">
    <property type="entry name" value="PAS"/>
    <property type="match status" value="1"/>
</dbReference>
<dbReference type="Gene3D" id="3.30.70.270">
    <property type="match status" value="1"/>
</dbReference>
<dbReference type="Pfam" id="PF00563">
    <property type="entry name" value="EAL"/>
    <property type="match status" value="1"/>
</dbReference>
<feature type="domain" description="EAL" evidence="3">
    <location>
        <begin position="465"/>
        <end position="723"/>
    </location>
</feature>
<sequence>MSRASSDRGVSAGEESGQQEWAPMWESGRWCAELATRWARWLSRTSYIPMAREALESELHELIELILDGLREPERAKSAGHSVGTRLVRLHATGEESLTRSLELLCGTLLPDPSNESARRVLTMLASVASGYADADRGSALEQQETLKRALLWSKLDAERRLRASEDRFREVFNTTPIGMGICELDGKFVEVNSALERTLGYSEWELRSTTVTELFDPGEAEIVTTDYAELLRGERSGLRERRNLVRADGSRAWTYIAASVLRDPEGEPHQIVLMVEDLRELNDLQEQLYYQTLHDSITGLPNRQHFRSRLERALGAFDPNERLTLYQLRLDGFGLINEGLGYEIGDSIVQSVGNRLLGLVAGEDGLVARIGGTEFAVLLRQCPDTPGIAEFAEMINAELDEPIYINGNGLAPTASIGVVQRSVGDSSPTDMLWAAEVALRSAEQAGKRQWAVFDPHRAPIELDEARLAAVMPGALELGEFEIHYRPLVSLTDGEVVAVEARLAWQPEEHARLEHDDCLRLAERSGITLALRDWVLRTAWRQLSEWHAEGLRYRLVVGLSPNQSRDPDLVAGVRRVVEEADSPDPGWLLLCMSMTALMSTGGEASDNVATLAGMGIRTAAHEFRAAPAELRFLRRFPTHAVLLAPDLVQLAAEDETFESPELRALGGMIPLVRSCGIPLAVPDLRTERQARVWREQGCEIGSGPFCSEALSVADMTEFLREAASASEAS</sequence>
<dbReference type="PROSITE" id="PS50112">
    <property type="entry name" value="PAS"/>
    <property type="match status" value="1"/>
</dbReference>
<dbReference type="SUPFAM" id="SSF55785">
    <property type="entry name" value="PYP-like sensor domain (PAS domain)"/>
    <property type="match status" value="1"/>
</dbReference>
<dbReference type="InterPro" id="IPR001633">
    <property type="entry name" value="EAL_dom"/>
</dbReference>
<comment type="caution">
    <text evidence="5">The sequence shown here is derived from an EMBL/GenBank/DDBJ whole genome shotgun (WGS) entry which is preliminary data.</text>
</comment>
<reference evidence="5 6" key="1">
    <citation type="journal article" date="2014" name="PLoS ONE">
        <title>Identification and Characterization of a New Erythromycin Biosynthetic Gene Cluster in Actinopolyspora erythraea YIM90600, a Novel Erythronolide-Producing Halophilic Actinomycete Isolated from Salt Field.</title>
        <authorList>
            <person name="Chen D."/>
            <person name="Feng J."/>
            <person name="Huang L."/>
            <person name="Zhang Q."/>
            <person name="Wu J."/>
            <person name="Zhu X."/>
            <person name="Duan Y."/>
            <person name="Xu Z."/>
        </authorList>
    </citation>
    <scope>NUCLEOTIDE SEQUENCE [LARGE SCALE GENOMIC DNA]</scope>
    <source>
        <strain evidence="5 6">YIM90600</strain>
    </source>
</reference>
<dbReference type="InterPro" id="IPR052155">
    <property type="entry name" value="Biofilm_reg_signaling"/>
</dbReference>
<protein>
    <submittedName>
        <fullName evidence="5">Diguanylate phosphodiesterase</fullName>
    </submittedName>
</protein>
<dbReference type="InterPro" id="IPR000014">
    <property type="entry name" value="PAS"/>
</dbReference>
<dbReference type="SMART" id="SM00091">
    <property type="entry name" value="PAS"/>
    <property type="match status" value="1"/>
</dbReference>
<evidence type="ECO:0000313" key="5">
    <source>
        <dbReference type="EMBL" id="KGI81739.1"/>
    </source>
</evidence>
<dbReference type="EMBL" id="JPMV01000015">
    <property type="protein sequence ID" value="KGI81739.1"/>
    <property type="molecule type" value="Genomic_DNA"/>
</dbReference>
<dbReference type="PANTHER" id="PTHR44757:SF2">
    <property type="entry name" value="BIOFILM ARCHITECTURE MAINTENANCE PROTEIN MBAA"/>
    <property type="match status" value="1"/>
</dbReference>
<dbReference type="PANTHER" id="PTHR44757">
    <property type="entry name" value="DIGUANYLATE CYCLASE DGCP"/>
    <property type="match status" value="1"/>
</dbReference>